<keyword evidence="2" id="KW-0812">Transmembrane</keyword>
<dbReference type="Gene3D" id="3.40.50.360">
    <property type="match status" value="1"/>
</dbReference>
<name>A0ABT1G8W8_9GAMM</name>
<dbReference type="EMBL" id="JALJYF010000002">
    <property type="protein sequence ID" value="MCP1727740.1"/>
    <property type="molecule type" value="Genomic_DNA"/>
</dbReference>
<evidence type="ECO:0008006" key="5">
    <source>
        <dbReference type="Google" id="ProtNLM"/>
    </source>
</evidence>
<protein>
    <recommendedName>
        <fullName evidence="5">Dialkylrecorsinol condensing enzyme</fullName>
    </recommendedName>
</protein>
<reference evidence="3 4" key="1">
    <citation type="submission" date="2022-03" db="EMBL/GenBank/DDBJ databases">
        <title>Genomic Encyclopedia of Type Strains, Phase III (KMG-III): the genomes of soil and plant-associated and newly described type strains.</title>
        <authorList>
            <person name="Whitman W."/>
        </authorList>
    </citation>
    <scope>NUCLEOTIDE SEQUENCE [LARGE SCALE GENOMIC DNA]</scope>
    <source>
        <strain evidence="3 4">BSker1</strain>
    </source>
</reference>
<dbReference type="InterPro" id="IPR029039">
    <property type="entry name" value="Flavoprotein-like_sf"/>
</dbReference>
<dbReference type="InterPro" id="IPR001226">
    <property type="entry name" value="Flavodoxin_CS"/>
</dbReference>
<evidence type="ECO:0000313" key="3">
    <source>
        <dbReference type="EMBL" id="MCP1727740.1"/>
    </source>
</evidence>
<feature type="transmembrane region" description="Helical" evidence="2">
    <location>
        <begin position="260"/>
        <end position="285"/>
    </location>
</feature>
<keyword evidence="2" id="KW-0472">Membrane</keyword>
<keyword evidence="2" id="KW-1133">Transmembrane helix</keyword>
<dbReference type="RefSeq" id="WP_253448445.1">
    <property type="nucleotide sequence ID" value="NZ_JALJYF010000002.1"/>
</dbReference>
<organism evidence="3 4">
    <name type="scientific">Natronospira proteinivora</name>
    <dbReference type="NCBI Taxonomy" id="1807133"/>
    <lineage>
        <taxon>Bacteria</taxon>
        <taxon>Pseudomonadati</taxon>
        <taxon>Pseudomonadota</taxon>
        <taxon>Gammaproteobacteria</taxon>
        <taxon>Natronospirales</taxon>
        <taxon>Natronospiraceae</taxon>
        <taxon>Natronospira</taxon>
    </lineage>
</organism>
<dbReference type="Proteomes" id="UP001523550">
    <property type="component" value="Unassembled WGS sequence"/>
</dbReference>
<evidence type="ECO:0000313" key="4">
    <source>
        <dbReference type="Proteomes" id="UP001523550"/>
    </source>
</evidence>
<evidence type="ECO:0000256" key="1">
    <source>
        <dbReference type="ARBA" id="ARBA00001917"/>
    </source>
</evidence>
<proteinExistence type="predicted"/>
<gene>
    <name evidence="3" type="ORF">J2T60_001740</name>
</gene>
<dbReference type="SUPFAM" id="SSF52218">
    <property type="entry name" value="Flavoproteins"/>
    <property type="match status" value="1"/>
</dbReference>
<keyword evidence="4" id="KW-1185">Reference proteome</keyword>
<comment type="cofactor">
    <cofactor evidence="1">
        <name>FMN</name>
        <dbReference type="ChEBI" id="CHEBI:58210"/>
    </cofactor>
</comment>
<sequence length="317" mass="36211">MGKRVLVVYWSQSGQTDQVAQSLIEPLEASSEVDVVHGRLRPKVAYPFPWTVTRFLDVFPESVHLLPPEMDPLLLDDEQFDLVIMVYQVWFLSPSLPFTGFLRSQQGRRILHNTPVVTVTACRNMWLTAQEKMKSLLAEAGARHCDHVALVDPGPPLATFITTPRWMLTGRRGSPNGRLPPAGLHESQIWSTRRFGYALLDALSRDEERQGKAMLTGLEAARVDRRFIMSEAIGHRSFKLWGKLIRAVGRPGQRRRYPVLYLYMIFLVLMIVTVVPMSLLVQALARPLLARRLKDKQQRLEQPSGAGRERMEEFCRE</sequence>
<evidence type="ECO:0000256" key="2">
    <source>
        <dbReference type="SAM" id="Phobius"/>
    </source>
</evidence>
<comment type="caution">
    <text evidence="3">The sequence shown here is derived from an EMBL/GenBank/DDBJ whole genome shotgun (WGS) entry which is preliminary data.</text>
</comment>
<accession>A0ABT1G8W8</accession>
<dbReference type="PROSITE" id="PS00201">
    <property type="entry name" value="FLAVODOXIN"/>
    <property type="match status" value="1"/>
</dbReference>